<dbReference type="GO" id="GO:0005829">
    <property type="term" value="C:cytosol"/>
    <property type="evidence" value="ECO:0007669"/>
    <property type="project" value="TreeGrafter"/>
</dbReference>
<proteinExistence type="predicted"/>
<accession>A0A0F9IE26</accession>
<dbReference type="CDD" id="cd00093">
    <property type="entry name" value="HTH_XRE"/>
    <property type="match status" value="1"/>
</dbReference>
<reference evidence="3" key="1">
    <citation type="journal article" date="2015" name="Nature">
        <title>Complex archaea that bridge the gap between prokaryotes and eukaryotes.</title>
        <authorList>
            <person name="Spang A."/>
            <person name="Saw J.H."/>
            <person name="Jorgensen S.L."/>
            <person name="Zaremba-Niedzwiedzka K."/>
            <person name="Martijn J."/>
            <person name="Lind A.E."/>
            <person name="van Eijk R."/>
            <person name="Schleper C."/>
            <person name="Guy L."/>
            <person name="Ettema T.J."/>
        </authorList>
    </citation>
    <scope>NUCLEOTIDE SEQUENCE</scope>
</reference>
<dbReference type="PROSITE" id="PS50943">
    <property type="entry name" value="HTH_CROC1"/>
    <property type="match status" value="1"/>
</dbReference>
<evidence type="ECO:0000313" key="3">
    <source>
        <dbReference type="EMBL" id="KKM17964.1"/>
    </source>
</evidence>
<comment type="caution">
    <text evidence="3">The sequence shown here is derived from an EMBL/GenBank/DDBJ whole genome shotgun (WGS) entry which is preliminary data.</text>
</comment>
<dbReference type="InterPro" id="IPR050807">
    <property type="entry name" value="TransReg_Diox_bact_type"/>
</dbReference>
<feature type="domain" description="HTH cro/C1-type" evidence="2">
    <location>
        <begin position="13"/>
        <end position="68"/>
    </location>
</feature>
<keyword evidence="1" id="KW-0238">DNA-binding</keyword>
<dbReference type="InterPro" id="IPR001387">
    <property type="entry name" value="Cro/C1-type_HTH"/>
</dbReference>
<dbReference type="Pfam" id="PF01381">
    <property type="entry name" value="HTH_3"/>
    <property type="match status" value="1"/>
</dbReference>
<dbReference type="GO" id="GO:0003700">
    <property type="term" value="F:DNA-binding transcription factor activity"/>
    <property type="evidence" value="ECO:0007669"/>
    <property type="project" value="TreeGrafter"/>
</dbReference>
<gene>
    <name evidence="3" type="ORF">LCGC14_1670450</name>
</gene>
<protein>
    <recommendedName>
        <fullName evidence="2">HTH cro/C1-type domain-containing protein</fullName>
    </recommendedName>
</protein>
<evidence type="ECO:0000259" key="2">
    <source>
        <dbReference type="PROSITE" id="PS50943"/>
    </source>
</evidence>
<dbReference type="GO" id="GO:0003677">
    <property type="term" value="F:DNA binding"/>
    <property type="evidence" value="ECO:0007669"/>
    <property type="project" value="UniProtKB-KW"/>
</dbReference>
<organism evidence="3">
    <name type="scientific">marine sediment metagenome</name>
    <dbReference type="NCBI Taxonomy" id="412755"/>
    <lineage>
        <taxon>unclassified sequences</taxon>
        <taxon>metagenomes</taxon>
        <taxon>ecological metagenomes</taxon>
    </lineage>
</organism>
<dbReference type="EMBL" id="LAZR01014330">
    <property type="protein sequence ID" value="KKM17964.1"/>
    <property type="molecule type" value="Genomic_DNA"/>
</dbReference>
<sequence>MSVTSYTTVGKRLRMWRKQKHTTTLRAAAVRTGLSVSFLSDIERDRTLPSLRTCQKLVDIYGKNMSMLFAGVRIEEDK</sequence>
<name>A0A0F9IE26_9ZZZZ</name>
<dbReference type="SUPFAM" id="SSF47413">
    <property type="entry name" value="lambda repressor-like DNA-binding domains"/>
    <property type="match status" value="1"/>
</dbReference>
<dbReference type="AlphaFoldDB" id="A0A0F9IE26"/>
<evidence type="ECO:0000256" key="1">
    <source>
        <dbReference type="ARBA" id="ARBA00023125"/>
    </source>
</evidence>
<dbReference type="PANTHER" id="PTHR46797">
    <property type="entry name" value="HTH-TYPE TRANSCRIPTIONAL REGULATOR"/>
    <property type="match status" value="1"/>
</dbReference>
<dbReference type="PANTHER" id="PTHR46797:SF1">
    <property type="entry name" value="METHYLPHOSPHONATE SYNTHASE"/>
    <property type="match status" value="1"/>
</dbReference>
<dbReference type="InterPro" id="IPR010982">
    <property type="entry name" value="Lambda_DNA-bd_dom_sf"/>
</dbReference>
<dbReference type="Gene3D" id="1.10.260.40">
    <property type="entry name" value="lambda repressor-like DNA-binding domains"/>
    <property type="match status" value="1"/>
</dbReference>
<dbReference type="SMART" id="SM00530">
    <property type="entry name" value="HTH_XRE"/>
    <property type="match status" value="1"/>
</dbReference>